<dbReference type="GO" id="GO:0007018">
    <property type="term" value="P:microtubule-based movement"/>
    <property type="evidence" value="ECO:0007669"/>
    <property type="project" value="InterPro"/>
</dbReference>
<dbReference type="AlphaFoldDB" id="A0AAF0E2C6"/>
<keyword evidence="6" id="KW-0067">ATP-binding</keyword>
<dbReference type="GO" id="GO:0005524">
    <property type="term" value="F:ATP binding"/>
    <property type="evidence" value="ECO:0007669"/>
    <property type="project" value="UniProtKB-KW"/>
</dbReference>
<proteinExistence type="predicted"/>
<dbReference type="Pfam" id="PF05783">
    <property type="entry name" value="DLIC"/>
    <property type="match status" value="1"/>
</dbReference>
<dbReference type="Proteomes" id="UP001214603">
    <property type="component" value="Chromosome 5"/>
</dbReference>
<keyword evidence="5" id="KW-0547">Nucleotide-binding</keyword>
<keyword evidence="8" id="KW-0505">Motor protein</keyword>
<evidence type="ECO:0000313" key="11">
    <source>
        <dbReference type="EMBL" id="WFD03745.1"/>
    </source>
</evidence>
<evidence type="ECO:0000256" key="2">
    <source>
        <dbReference type="ARBA" id="ARBA00022448"/>
    </source>
</evidence>
<evidence type="ECO:0000256" key="1">
    <source>
        <dbReference type="ARBA" id="ARBA00004245"/>
    </source>
</evidence>
<feature type="region of interest" description="Disordered" evidence="10">
    <location>
        <begin position="335"/>
        <end position="356"/>
    </location>
</feature>
<gene>
    <name evidence="11" type="ORF">MOBT1_002439</name>
</gene>
<keyword evidence="2" id="KW-0813">Transport</keyword>
<evidence type="ECO:0000256" key="4">
    <source>
        <dbReference type="ARBA" id="ARBA00022701"/>
    </source>
</evidence>
<keyword evidence="7" id="KW-0243">Dynein</keyword>
<feature type="region of interest" description="Disordered" evidence="10">
    <location>
        <begin position="373"/>
        <end position="431"/>
    </location>
</feature>
<dbReference type="PANTHER" id="PTHR12688:SF0">
    <property type="entry name" value="DYNEIN LIGHT INTERMEDIATE CHAIN"/>
    <property type="match status" value="1"/>
</dbReference>
<dbReference type="GO" id="GO:0035974">
    <property type="term" value="C:meiotic spindle pole body"/>
    <property type="evidence" value="ECO:0007669"/>
    <property type="project" value="TreeGrafter"/>
</dbReference>
<evidence type="ECO:0000256" key="8">
    <source>
        <dbReference type="ARBA" id="ARBA00023175"/>
    </source>
</evidence>
<dbReference type="GO" id="GO:0005868">
    <property type="term" value="C:cytoplasmic dynein complex"/>
    <property type="evidence" value="ECO:0007669"/>
    <property type="project" value="InterPro"/>
</dbReference>
<evidence type="ECO:0000256" key="7">
    <source>
        <dbReference type="ARBA" id="ARBA00023017"/>
    </source>
</evidence>
<organism evidence="11 12">
    <name type="scientific">Malassezia obtusa</name>
    <dbReference type="NCBI Taxonomy" id="76774"/>
    <lineage>
        <taxon>Eukaryota</taxon>
        <taxon>Fungi</taxon>
        <taxon>Dikarya</taxon>
        <taxon>Basidiomycota</taxon>
        <taxon>Ustilaginomycotina</taxon>
        <taxon>Malasseziomycetes</taxon>
        <taxon>Malasseziales</taxon>
        <taxon>Malasseziaceae</taxon>
        <taxon>Malassezia</taxon>
    </lineage>
</organism>
<name>A0AAF0E2C6_9BASI</name>
<feature type="compositionally biased region" description="Low complexity" evidence="10">
    <location>
        <begin position="335"/>
        <end position="344"/>
    </location>
</feature>
<dbReference type="InterPro" id="IPR008467">
    <property type="entry name" value="Dynein1_light_intermed_chain"/>
</dbReference>
<evidence type="ECO:0008006" key="13">
    <source>
        <dbReference type="Google" id="ProtNLM"/>
    </source>
</evidence>
<evidence type="ECO:0000256" key="9">
    <source>
        <dbReference type="ARBA" id="ARBA00023212"/>
    </source>
</evidence>
<keyword evidence="3" id="KW-0963">Cytoplasm</keyword>
<dbReference type="InterPro" id="IPR022780">
    <property type="entry name" value="Dynein_light_int_chain"/>
</dbReference>
<keyword evidence="9" id="KW-0206">Cytoskeleton</keyword>
<evidence type="ECO:0000256" key="3">
    <source>
        <dbReference type="ARBA" id="ARBA00022490"/>
    </source>
</evidence>
<dbReference type="GO" id="GO:0005874">
    <property type="term" value="C:microtubule"/>
    <property type="evidence" value="ECO:0007669"/>
    <property type="project" value="UniProtKB-KW"/>
</dbReference>
<evidence type="ECO:0000256" key="5">
    <source>
        <dbReference type="ARBA" id="ARBA00022741"/>
    </source>
</evidence>
<dbReference type="GO" id="GO:0045504">
    <property type="term" value="F:dynein heavy chain binding"/>
    <property type="evidence" value="ECO:0007669"/>
    <property type="project" value="TreeGrafter"/>
</dbReference>
<keyword evidence="4" id="KW-0493">Microtubule</keyword>
<comment type="subcellular location">
    <subcellularLocation>
        <location evidence="1">Cytoplasm</location>
        <location evidence="1">Cytoskeleton</location>
    </subcellularLocation>
</comment>
<dbReference type="EMBL" id="CP119938">
    <property type="protein sequence ID" value="WFD03745.1"/>
    <property type="molecule type" value="Genomic_DNA"/>
</dbReference>
<accession>A0AAF0E2C6</accession>
<protein>
    <recommendedName>
        <fullName evidence="13">Dynein light intermediate chain</fullName>
    </recommendedName>
</protein>
<sequence>MAAAGDATLVVLGDAHTGKSALVAALAAPHTPPPHAAAAAAAAALDYAAVDLGRGAAALDAPRCTTHLYTLHTADDAVAAALPYAFPPVDDGRASLDTLRDALLVVVLDWRTPWAFAAQLARWLPRLHTLVGDATSAASDADRAAMRDARAAALGGAHGVGAGVLDDDLGVPLVVVLTHADAIQALLDDRRVSEAQLDYAQQVVRTVAARYGAAVVSTSTARPASLDALAQCVRHMLHGVPGMPDAAPNDAAALVVPPGWDSWSKIRVLDAAFDCAAVGGAWARVAAGEAADAFVDAYAQVLPAPPDDVRGSPPVTVADEQAFLAQLYAQQQALGDAPTADAAPPDVPRNVLGPPVGASTLDMPAVVEALAAQQHADVREERAPPPAADTPRRVRPAPGGAEARTPGTPGTPGAATTPKQTEVLHTVRATD</sequence>
<evidence type="ECO:0000256" key="10">
    <source>
        <dbReference type="SAM" id="MobiDB-lite"/>
    </source>
</evidence>
<feature type="compositionally biased region" description="Low complexity" evidence="10">
    <location>
        <begin position="396"/>
        <end position="418"/>
    </location>
</feature>
<dbReference type="GO" id="GO:0000226">
    <property type="term" value="P:microtubule cytoskeleton organization"/>
    <property type="evidence" value="ECO:0007669"/>
    <property type="project" value="TreeGrafter"/>
</dbReference>
<reference evidence="11" key="1">
    <citation type="submission" date="2023-03" db="EMBL/GenBank/DDBJ databases">
        <title>Mating type loci evolution in Malassezia.</title>
        <authorList>
            <person name="Coelho M.A."/>
        </authorList>
    </citation>
    <scope>NUCLEOTIDE SEQUENCE</scope>
    <source>
        <strain evidence="11">CBS 7876</strain>
    </source>
</reference>
<evidence type="ECO:0000313" key="12">
    <source>
        <dbReference type="Proteomes" id="UP001214603"/>
    </source>
</evidence>
<evidence type="ECO:0000256" key="6">
    <source>
        <dbReference type="ARBA" id="ARBA00022840"/>
    </source>
</evidence>
<keyword evidence="12" id="KW-1185">Reference proteome</keyword>
<dbReference type="PANTHER" id="PTHR12688">
    <property type="entry name" value="DYNEIN LIGHT INTERMEDIATE CHAIN"/>
    <property type="match status" value="1"/>
</dbReference>